<dbReference type="SUPFAM" id="SSF56672">
    <property type="entry name" value="DNA/RNA polymerases"/>
    <property type="match status" value="1"/>
</dbReference>
<evidence type="ECO:0000259" key="1">
    <source>
        <dbReference type="PROSITE" id="PS50878"/>
    </source>
</evidence>
<dbReference type="InterPro" id="IPR012337">
    <property type="entry name" value="RNaseH-like_sf"/>
</dbReference>
<protein>
    <submittedName>
        <fullName evidence="3">Uncharacterized protein LOC104218145</fullName>
    </submittedName>
</protein>
<dbReference type="InterPro" id="IPR036397">
    <property type="entry name" value="RNaseH_sf"/>
</dbReference>
<dbReference type="eggNOG" id="KOG1075">
    <property type="taxonomic scope" value="Eukaryota"/>
</dbReference>
<reference evidence="2" key="1">
    <citation type="journal article" date="2013" name="Genome Biol.">
        <title>Reference genomes and transcriptomes of Nicotiana sylvestris and Nicotiana tomentosiformis.</title>
        <authorList>
            <person name="Sierro N."/>
            <person name="Battey J.N."/>
            <person name="Ouadi S."/>
            <person name="Bovet L."/>
            <person name="Goepfert S."/>
            <person name="Bakaher N."/>
            <person name="Peitsch M.C."/>
            <person name="Ivanov N.V."/>
        </authorList>
    </citation>
    <scope>NUCLEOTIDE SEQUENCE [LARGE SCALE GENOMIC DNA]</scope>
</reference>
<dbReference type="PANTHER" id="PTHR33116">
    <property type="entry name" value="REVERSE TRANSCRIPTASE ZINC-BINDING DOMAIN-CONTAINING PROTEIN-RELATED-RELATED"/>
    <property type="match status" value="1"/>
</dbReference>
<dbReference type="GO" id="GO:0003676">
    <property type="term" value="F:nucleic acid binding"/>
    <property type="evidence" value="ECO:0007669"/>
    <property type="project" value="InterPro"/>
</dbReference>
<dbReference type="InterPro" id="IPR026960">
    <property type="entry name" value="RVT-Znf"/>
</dbReference>
<reference evidence="3" key="2">
    <citation type="submission" date="2025-08" db="UniProtKB">
        <authorList>
            <consortium name="RefSeq"/>
        </authorList>
    </citation>
    <scope>IDENTIFICATION</scope>
    <source>
        <tissue evidence="3">Leaf</tissue>
    </source>
</reference>
<dbReference type="CDD" id="cd01650">
    <property type="entry name" value="RT_nLTR_like"/>
    <property type="match status" value="1"/>
</dbReference>
<dbReference type="Pfam" id="PF00078">
    <property type="entry name" value="RVT_1"/>
    <property type="match status" value="1"/>
</dbReference>
<feature type="domain" description="Reverse transcriptase" evidence="1">
    <location>
        <begin position="1"/>
        <end position="429"/>
    </location>
</feature>
<accession>A0A1U7VXZ2</accession>
<dbReference type="RefSeq" id="XP_009766855.1">
    <property type="nucleotide sequence ID" value="XM_009768553.1"/>
</dbReference>
<organism evidence="2 3">
    <name type="scientific">Nicotiana sylvestris</name>
    <name type="common">Wood tobacco</name>
    <name type="synonym">South American tobacco</name>
    <dbReference type="NCBI Taxonomy" id="4096"/>
    <lineage>
        <taxon>Eukaryota</taxon>
        <taxon>Viridiplantae</taxon>
        <taxon>Streptophyta</taxon>
        <taxon>Embryophyta</taxon>
        <taxon>Tracheophyta</taxon>
        <taxon>Spermatophyta</taxon>
        <taxon>Magnoliopsida</taxon>
        <taxon>eudicotyledons</taxon>
        <taxon>Gunneridae</taxon>
        <taxon>Pentapetalae</taxon>
        <taxon>asterids</taxon>
        <taxon>lamiids</taxon>
        <taxon>Solanales</taxon>
        <taxon>Solanaceae</taxon>
        <taxon>Nicotianoideae</taxon>
        <taxon>Nicotianeae</taxon>
        <taxon>Nicotiana</taxon>
    </lineage>
</organism>
<sequence>MIKYFALEEEFWRQKAGMLWFKDSDRNTKFFHTQVNGRRKRLKLSSIQNSLGNWIEEDHLIAEETISFYKDQFTESAVPNDFDILNHVPSMVDNDQHERLMALPSNEELKRAVMGLNGDSAGGPDGFTGAFYQTCWEIIEKDVVKWSRISFAVNDCQRVLRTQTWVIHERLVELLPNIISEEHAGFVKGRSIVENVLLTQEIIIDIMLRTKAGPNVVIKLDMEKAYDRLSWLFLTKILRKMGFPEAFIGLIFDLIGNNWYSVLINGQPNGFFKSLMGVKQGDPLSPTLFILAAEALFRDLNSLHTNLYFCGFGMPKWSPKINHLSYADDIIIFCLSDETSLRLVMEVLQAYESSSSQQVNKIKSATYMHYLTDNEVINKVERITGIRRQGFPMTCLGCPIFYTRRRGDYYQGLITKVMDKLQSWKGKLLSVGGRAVLIANVLQSILIHMLSAVNPPNYVIKKLHSIFAKFFWSSNIGGSTRHWASWTNLCMPFDEGGIGFRSLHDVSKALFCKLWWNFRTKPTLWSAFICQKYCKKLNVVIVTWKCGSRVWRKMLECRDLIEHQIYWKLRMGSAQFWFDNWTEIGALYFQVPADFGIDEDIHNVNDLVENGMWNVDRIFESLPEDLANHIVQNIRPPTDSSQLDTPFWMLETKGHFTVKSAWDYLRRRVNPKLAYKMIWVKGLPFKISFFLWKVWKAKLSLDDILRKIGYSIPSKCWCCADPKEESLVHLFFTSNAARSVWSYFLRRAGIALDRLSLHQAITKCWTAPVVPILKQVLQVLPACIVWEIWKRRNSLKYGDAVLVSRVIYLVSSTLQALVQLKKPGLHVPHKWLDLLTMMEQYTPRLKYDKVLWEFPSRGWIKVNTYGACRGNPGRSSIGLCIRMRQTGSKLLKNIIEESWKPPWYITKHVVEILRLKEQSNIKVTHIFREGNTLADHIANYALDEGNTECHGFWDLDSKGRRIINEDKMQWISSKLKPNLIVESEMMVGMQCFQSTGRTLKMGLRTFTTYLTSKGSNAIA</sequence>
<dbReference type="PROSITE" id="PS50878">
    <property type="entry name" value="RT_POL"/>
    <property type="match status" value="1"/>
</dbReference>
<gene>
    <name evidence="3" type="primary">LOC104218145</name>
</gene>
<keyword evidence="2" id="KW-1185">Reference proteome</keyword>
<dbReference type="SUPFAM" id="SSF53098">
    <property type="entry name" value="Ribonuclease H-like"/>
    <property type="match status" value="1"/>
</dbReference>
<dbReference type="InterPro" id="IPR000477">
    <property type="entry name" value="RT_dom"/>
</dbReference>
<dbReference type="AlphaFoldDB" id="A0A1U7VXZ2"/>
<dbReference type="InterPro" id="IPR043502">
    <property type="entry name" value="DNA/RNA_pol_sf"/>
</dbReference>
<name>A0A1U7VXZ2_NICSY</name>
<dbReference type="Proteomes" id="UP000189701">
    <property type="component" value="Unplaced"/>
</dbReference>
<evidence type="ECO:0000313" key="3">
    <source>
        <dbReference type="RefSeq" id="XP_009766855.1"/>
    </source>
</evidence>
<proteinExistence type="predicted"/>
<dbReference type="Gene3D" id="3.30.420.10">
    <property type="entry name" value="Ribonuclease H-like superfamily/Ribonuclease H"/>
    <property type="match status" value="1"/>
</dbReference>
<evidence type="ECO:0000313" key="2">
    <source>
        <dbReference type="Proteomes" id="UP000189701"/>
    </source>
</evidence>
<dbReference type="PANTHER" id="PTHR33116:SF67">
    <property type="entry name" value="REVERSE TRANSCRIPTASE"/>
    <property type="match status" value="1"/>
</dbReference>
<dbReference type="Pfam" id="PF13966">
    <property type="entry name" value="zf-RVT"/>
    <property type="match status" value="1"/>
</dbReference>
<dbReference type="OrthoDB" id="1294546at2759"/>